<reference evidence="9 10" key="1">
    <citation type="journal article" date="2019" name="Appl. Microbiol. Biotechnol.">
        <title>Genome sequence of Isaria javanica and comparative genome analysis insights into family S53 peptidase evolution in fungal entomopathogens.</title>
        <authorList>
            <person name="Lin R."/>
            <person name="Zhang X."/>
            <person name="Xin B."/>
            <person name="Zou M."/>
            <person name="Gao Y."/>
            <person name="Qin F."/>
            <person name="Hu Q."/>
            <person name="Xie B."/>
            <person name="Cheng X."/>
        </authorList>
    </citation>
    <scope>NUCLEOTIDE SEQUENCE [LARGE SCALE GENOMIC DNA]</scope>
    <source>
        <strain evidence="9 10">IJ1G</strain>
    </source>
</reference>
<feature type="transmembrane region" description="Helical" evidence="7">
    <location>
        <begin position="375"/>
        <end position="396"/>
    </location>
</feature>
<keyword evidence="3 7" id="KW-0812">Transmembrane</keyword>
<proteinExistence type="inferred from homology"/>
<dbReference type="GO" id="GO:0015179">
    <property type="term" value="F:L-amino acid transmembrane transporter activity"/>
    <property type="evidence" value="ECO:0007669"/>
    <property type="project" value="TreeGrafter"/>
</dbReference>
<organism evidence="9 10">
    <name type="scientific">Cordyceps javanica</name>
    <dbReference type="NCBI Taxonomy" id="43265"/>
    <lineage>
        <taxon>Eukaryota</taxon>
        <taxon>Fungi</taxon>
        <taxon>Dikarya</taxon>
        <taxon>Ascomycota</taxon>
        <taxon>Pezizomycotina</taxon>
        <taxon>Sordariomycetes</taxon>
        <taxon>Hypocreomycetidae</taxon>
        <taxon>Hypocreales</taxon>
        <taxon>Cordycipitaceae</taxon>
        <taxon>Cordyceps</taxon>
    </lineage>
</organism>
<feature type="region of interest" description="Disordered" evidence="6">
    <location>
        <begin position="31"/>
        <end position="103"/>
    </location>
</feature>
<feature type="compositionally biased region" description="Gly residues" evidence="6">
    <location>
        <begin position="87"/>
        <end position="99"/>
    </location>
</feature>
<dbReference type="EMBL" id="SPUK01000014">
    <property type="protein sequence ID" value="TQV92742.1"/>
    <property type="molecule type" value="Genomic_DNA"/>
</dbReference>
<feature type="transmembrane region" description="Helical" evidence="7">
    <location>
        <begin position="273"/>
        <end position="291"/>
    </location>
</feature>
<dbReference type="AlphaFoldDB" id="A0A545UTE8"/>
<evidence type="ECO:0000256" key="6">
    <source>
        <dbReference type="SAM" id="MobiDB-lite"/>
    </source>
</evidence>
<feature type="transmembrane region" description="Helical" evidence="7">
    <location>
        <begin position="124"/>
        <end position="145"/>
    </location>
</feature>
<evidence type="ECO:0000313" key="10">
    <source>
        <dbReference type="Proteomes" id="UP000315783"/>
    </source>
</evidence>
<dbReference type="InterPro" id="IPR013057">
    <property type="entry name" value="AA_transpt_TM"/>
</dbReference>
<feature type="transmembrane region" description="Helical" evidence="7">
    <location>
        <begin position="488"/>
        <end position="510"/>
    </location>
</feature>
<evidence type="ECO:0000259" key="8">
    <source>
        <dbReference type="Pfam" id="PF01490"/>
    </source>
</evidence>
<sequence>MPTLPKPVVRDPSVTFEEYVYWAKLTRREEAEANRARLDARGSKKVGRGAFVAPGRRAGGGEKHASVSVQPPAPPDQQATAADPDPLGGGRGGGRGAAGGADMMSRATPQDWAQAERGLRTTSWGAVFFLITTDILGPMTTPWAFAQTGYGPGVALYTVFGALAAYSGYIVWKTYIGLDSDRYPLVTFGDLFYRLFGALPRHCMNFMLSFQMMLFVSTVILQSGQGISQISQGRDAARGGGGGGLCFVVCMLIFMFAGLLVSQVRTLQRVAWLANLAVWVNVTILLIWKWVCSIGVVVHYPPNFKATQASYGEAFGPAPVRTFAGQPPAGMASGGAGFVASLNGLNQAVYSYGGCMAFVAFMAEMRHPVDFWKALLCGQAFIYAVYIFFGMFVYSFQGQFAFNPVMQGLSPYAFQTAANVLFLVGGLIACTLYSNVGFKVIYMDVFQELLGFPPLTARKGRVAWAVCIPAFWVVAFLVAAAVPQLSFVSGLIGALFILTLTYTAPALLALGYQLRSDAMVDGEERFDPATRTYTYVDTGLPRYWRAYKKNPVINTCNVLYTLGSLVTTALGVYSSVDGLIGAFGGKSVATSFGCKPPV</sequence>
<feature type="transmembrane region" description="Helical" evidence="7">
    <location>
        <begin position="151"/>
        <end position="172"/>
    </location>
</feature>
<dbReference type="OrthoDB" id="40134at2759"/>
<evidence type="ECO:0000256" key="4">
    <source>
        <dbReference type="ARBA" id="ARBA00022989"/>
    </source>
</evidence>
<feature type="transmembrane region" description="Helical" evidence="7">
    <location>
        <begin position="416"/>
        <end position="441"/>
    </location>
</feature>
<keyword evidence="5 7" id="KW-0472">Membrane</keyword>
<dbReference type="Pfam" id="PF01490">
    <property type="entry name" value="Aa_trans"/>
    <property type="match status" value="1"/>
</dbReference>
<evidence type="ECO:0000256" key="7">
    <source>
        <dbReference type="SAM" id="Phobius"/>
    </source>
</evidence>
<feature type="transmembrane region" description="Helical" evidence="7">
    <location>
        <begin position="203"/>
        <end position="221"/>
    </location>
</feature>
<comment type="caution">
    <text evidence="9">The sequence shown here is derived from an EMBL/GenBank/DDBJ whole genome shotgun (WGS) entry which is preliminary data.</text>
</comment>
<gene>
    <name evidence="9" type="ORF">IF1G_08666</name>
</gene>
<name>A0A545UTE8_9HYPO</name>
<evidence type="ECO:0000256" key="2">
    <source>
        <dbReference type="ARBA" id="ARBA00008066"/>
    </source>
</evidence>
<dbReference type="PANTHER" id="PTHR22950:SF461">
    <property type="entry name" value="AMINO ACID TRANSPORTER TRANSMEMBRANE DOMAIN-CONTAINING PROTEIN"/>
    <property type="match status" value="1"/>
</dbReference>
<protein>
    <submittedName>
        <fullName evidence="9">Oligopeptide transporter protein</fullName>
    </submittedName>
</protein>
<evidence type="ECO:0000313" key="9">
    <source>
        <dbReference type="EMBL" id="TQV92742.1"/>
    </source>
</evidence>
<dbReference type="PANTHER" id="PTHR22950">
    <property type="entry name" value="AMINO ACID TRANSPORTER"/>
    <property type="match status" value="1"/>
</dbReference>
<feature type="transmembrane region" description="Helical" evidence="7">
    <location>
        <begin position="462"/>
        <end position="482"/>
    </location>
</feature>
<accession>A0A545UTE8</accession>
<comment type="similarity">
    <text evidence="2">Belongs to the amino acid/polyamine transporter 2 family.</text>
</comment>
<comment type="subcellular location">
    <subcellularLocation>
        <location evidence="1">Membrane</location>
        <topology evidence="1">Multi-pass membrane protein</topology>
    </subcellularLocation>
</comment>
<feature type="compositionally biased region" description="Low complexity" evidence="6">
    <location>
        <begin position="76"/>
        <end position="86"/>
    </location>
</feature>
<dbReference type="GO" id="GO:0016020">
    <property type="term" value="C:membrane"/>
    <property type="evidence" value="ECO:0007669"/>
    <property type="project" value="UniProtKB-SubCell"/>
</dbReference>
<evidence type="ECO:0000256" key="3">
    <source>
        <dbReference type="ARBA" id="ARBA00022692"/>
    </source>
</evidence>
<keyword evidence="10" id="KW-1185">Reference proteome</keyword>
<keyword evidence="4 7" id="KW-1133">Transmembrane helix</keyword>
<feature type="domain" description="Amino acid transporter transmembrane" evidence="8">
    <location>
        <begin position="120"/>
        <end position="510"/>
    </location>
</feature>
<feature type="compositionally biased region" description="Basic and acidic residues" evidence="6">
    <location>
        <begin position="31"/>
        <end position="42"/>
    </location>
</feature>
<feature type="transmembrane region" description="Helical" evidence="7">
    <location>
        <begin position="241"/>
        <end position="261"/>
    </location>
</feature>
<feature type="transmembrane region" description="Helical" evidence="7">
    <location>
        <begin position="347"/>
        <end position="363"/>
    </location>
</feature>
<dbReference type="Proteomes" id="UP000315783">
    <property type="component" value="Unassembled WGS sequence"/>
</dbReference>
<dbReference type="STRING" id="43265.A0A545UTE8"/>
<evidence type="ECO:0000256" key="5">
    <source>
        <dbReference type="ARBA" id="ARBA00023136"/>
    </source>
</evidence>
<evidence type="ECO:0000256" key="1">
    <source>
        <dbReference type="ARBA" id="ARBA00004141"/>
    </source>
</evidence>